<dbReference type="RefSeq" id="WP_145228767.1">
    <property type="nucleotide sequence ID" value="NZ_VIVQ01000002.1"/>
</dbReference>
<dbReference type="PANTHER" id="PTHR42775:SF1">
    <property type="entry name" value="PERMEASE RV2963-RELATED"/>
    <property type="match status" value="1"/>
</dbReference>
<dbReference type="PANTHER" id="PTHR42775">
    <property type="entry name" value="PERMEASE RV2963-RELATED"/>
    <property type="match status" value="1"/>
</dbReference>
<keyword evidence="9" id="KW-1185">Reference proteome</keyword>
<dbReference type="InterPro" id="IPR005524">
    <property type="entry name" value="DUF318"/>
</dbReference>
<evidence type="ECO:0000313" key="8">
    <source>
        <dbReference type="EMBL" id="TWE10033.1"/>
    </source>
</evidence>
<evidence type="ECO:0000256" key="3">
    <source>
        <dbReference type="ARBA" id="ARBA00022475"/>
    </source>
</evidence>
<name>A0A561E338_9MICO</name>
<dbReference type="OrthoDB" id="9811980at2"/>
<comment type="caution">
    <text evidence="8">The sequence shown here is derived from an EMBL/GenBank/DDBJ whole genome shotgun (WGS) entry which is preliminary data.</text>
</comment>
<keyword evidence="6 7" id="KW-0472">Membrane</keyword>
<feature type="transmembrane region" description="Helical" evidence="7">
    <location>
        <begin position="120"/>
        <end position="137"/>
    </location>
</feature>
<feature type="transmembrane region" description="Helical" evidence="7">
    <location>
        <begin position="91"/>
        <end position="114"/>
    </location>
</feature>
<evidence type="ECO:0000256" key="4">
    <source>
        <dbReference type="ARBA" id="ARBA00022692"/>
    </source>
</evidence>
<dbReference type="Proteomes" id="UP000318297">
    <property type="component" value="Unassembled WGS sequence"/>
</dbReference>
<dbReference type="GO" id="GO:0005886">
    <property type="term" value="C:plasma membrane"/>
    <property type="evidence" value="ECO:0007669"/>
    <property type="project" value="UniProtKB-SubCell"/>
</dbReference>
<feature type="transmembrane region" description="Helical" evidence="7">
    <location>
        <begin position="266"/>
        <end position="288"/>
    </location>
</feature>
<evidence type="ECO:0000256" key="5">
    <source>
        <dbReference type="ARBA" id="ARBA00022989"/>
    </source>
</evidence>
<accession>A0A561E338</accession>
<evidence type="ECO:0000256" key="6">
    <source>
        <dbReference type="ARBA" id="ARBA00023136"/>
    </source>
</evidence>
<feature type="transmembrane region" description="Helical" evidence="7">
    <location>
        <begin position="59"/>
        <end position="79"/>
    </location>
</feature>
<dbReference type="AlphaFoldDB" id="A0A561E338"/>
<evidence type="ECO:0000313" key="9">
    <source>
        <dbReference type="Proteomes" id="UP000318297"/>
    </source>
</evidence>
<gene>
    <name evidence="8" type="ORF">BKA23_2381</name>
</gene>
<dbReference type="InterPro" id="IPR053166">
    <property type="entry name" value="UPF0718_permease"/>
</dbReference>
<keyword evidence="5 7" id="KW-1133">Transmembrane helix</keyword>
<organism evidence="8 9">
    <name type="scientific">Rudaeicoccus suwonensis</name>
    <dbReference type="NCBI Taxonomy" id="657409"/>
    <lineage>
        <taxon>Bacteria</taxon>
        <taxon>Bacillati</taxon>
        <taxon>Actinomycetota</taxon>
        <taxon>Actinomycetes</taxon>
        <taxon>Micrococcales</taxon>
        <taxon>Dermacoccaceae</taxon>
        <taxon>Rudaeicoccus</taxon>
    </lineage>
</organism>
<evidence type="ECO:0000256" key="1">
    <source>
        <dbReference type="ARBA" id="ARBA00004651"/>
    </source>
</evidence>
<keyword evidence="3" id="KW-1003">Cell membrane</keyword>
<sequence>MLGPILEALRTAGTMAWQILWSLILGFLLASVVQALVRRSTVVKLLGDDRPSTLLKSAGLGAASSSCSYAAVALARSLFRRGASFTAAMVFEIASTNLVVELGIILALLLGWQFTLAEFVGGPIIIVLVALMFRIVLRDKLIRDAQAQTSKGLAGSMEGHAAMDMSVDGEGSVWARLFSARGLTSVSQIFVMEWAAVIRDIAVGLLIAGAVAAWVPVDFWRRLFLHGHGTLTLLWGPIVGPLISIASFVCSIGNVPLAAVLWNGGISFGGVVSFLFADLLILPILAIYKKYYGWAMTARIVGVFYVAMVAGGYLVEVIFHLLHLIPSAGHAFTGASGISWNYTTYLNIVFVIIAAGLILRFVRSGGAGMLKMMGGAPATDDDAPAHHHH</sequence>
<evidence type="ECO:0008006" key="10">
    <source>
        <dbReference type="Google" id="ProtNLM"/>
    </source>
</evidence>
<comment type="subcellular location">
    <subcellularLocation>
        <location evidence="1">Cell membrane</location>
        <topology evidence="1">Multi-pass membrane protein</topology>
    </subcellularLocation>
</comment>
<feature type="transmembrane region" description="Helical" evidence="7">
    <location>
        <begin position="201"/>
        <end position="220"/>
    </location>
</feature>
<protein>
    <recommendedName>
        <fullName evidence="10">Permease</fullName>
    </recommendedName>
</protein>
<evidence type="ECO:0000256" key="2">
    <source>
        <dbReference type="ARBA" id="ARBA00006386"/>
    </source>
</evidence>
<comment type="similarity">
    <text evidence="2">Belongs to the UPF0718 family.</text>
</comment>
<feature type="transmembrane region" description="Helical" evidence="7">
    <location>
        <begin position="300"/>
        <end position="322"/>
    </location>
</feature>
<dbReference type="Pfam" id="PF03773">
    <property type="entry name" value="ArsP_1"/>
    <property type="match status" value="1"/>
</dbReference>
<dbReference type="EMBL" id="VIVQ01000002">
    <property type="protein sequence ID" value="TWE10033.1"/>
    <property type="molecule type" value="Genomic_DNA"/>
</dbReference>
<evidence type="ECO:0000256" key="7">
    <source>
        <dbReference type="SAM" id="Phobius"/>
    </source>
</evidence>
<feature type="transmembrane region" description="Helical" evidence="7">
    <location>
        <begin position="342"/>
        <end position="362"/>
    </location>
</feature>
<keyword evidence="4 7" id="KW-0812">Transmembrane</keyword>
<proteinExistence type="inferred from homology"/>
<reference evidence="8 9" key="1">
    <citation type="submission" date="2019-06" db="EMBL/GenBank/DDBJ databases">
        <title>Sequencing the genomes of 1000 actinobacteria strains.</title>
        <authorList>
            <person name="Klenk H.-P."/>
        </authorList>
    </citation>
    <scope>NUCLEOTIDE SEQUENCE [LARGE SCALE GENOMIC DNA]</scope>
    <source>
        <strain evidence="8 9">DSM 19560</strain>
    </source>
</reference>
<feature type="transmembrane region" description="Helical" evidence="7">
    <location>
        <begin position="232"/>
        <end position="254"/>
    </location>
</feature>